<evidence type="ECO:0000259" key="4">
    <source>
        <dbReference type="PROSITE" id="PS50102"/>
    </source>
</evidence>
<dbReference type="PROSITE" id="PS50102">
    <property type="entry name" value="RRM"/>
    <property type="match status" value="1"/>
</dbReference>
<keyword evidence="2 3" id="KW-0694">RNA-binding</keyword>
<dbReference type="Proteomes" id="UP000274131">
    <property type="component" value="Unassembled WGS sequence"/>
</dbReference>
<dbReference type="PANTHER" id="PTHR15592">
    <property type="entry name" value="MATRIN 3/NUCLEAR PROTEIN 220-RELATED"/>
    <property type="match status" value="1"/>
</dbReference>
<dbReference type="Pfam" id="PF13893">
    <property type="entry name" value="RRM_5"/>
    <property type="match status" value="1"/>
</dbReference>
<dbReference type="AlphaFoldDB" id="A0A0N4UZX1"/>
<dbReference type="SMART" id="SM00360">
    <property type="entry name" value="RRM"/>
    <property type="match status" value="2"/>
</dbReference>
<dbReference type="Gene3D" id="3.30.70.330">
    <property type="match status" value="4"/>
</dbReference>
<reference evidence="7" key="1">
    <citation type="submission" date="2017-02" db="UniProtKB">
        <authorList>
            <consortium name="WormBaseParasite"/>
        </authorList>
    </citation>
    <scope>IDENTIFICATION</scope>
</reference>
<dbReference type="EMBL" id="UXUI01007468">
    <property type="protein sequence ID" value="VDD87756.1"/>
    <property type="molecule type" value="Genomic_DNA"/>
</dbReference>
<keyword evidence="6" id="KW-1185">Reference proteome</keyword>
<name>A0A0N4UZX1_ENTVE</name>
<evidence type="ECO:0000256" key="1">
    <source>
        <dbReference type="ARBA" id="ARBA00022737"/>
    </source>
</evidence>
<dbReference type="InterPro" id="IPR000504">
    <property type="entry name" value="RRM_dom"/>
</dbReference>
<protein>
    <submittedName>
        <fullName evidence="7">RRM domain-containing protein</fullName>
    </submittedName>
</protein>
<feature type="domain" description="RRM" evidence="4">
    <location>
        <begin position="18"/>
        <end position="92"/>
    </location>
</feature>
<dbReference type="STRING" id="51028.A0A0N4UZX1"/>
<dbReference type="InterPro" id="IPR021790">
    <property type="entry name" value="PTBP1-like_RRM2"/>
</dbReference>
<dbReference type="InterPro" id="IPR035979">
    <property type="entry name" value="RBD_domain_sf"/>
</dbReference>
<evidence type="ECO:0000313" key="6">
    <source>
        <dbReference type="Proteomes" id="UP000274131"/>
    </source>
</evidence>
<accession>A0A0N4UZX1</accession>
<dbReference type="GO" id="GO:0003723">
    <property type="term" value="F:RNA binding"/>
    <property type="evidence" value="ECO:0007669"/>
    <property type="project" value="UniProtKB-UniRule"/>
</dbReference>
<evidence type="ECO:0000313" key="7">
    <source>
        <dbReference type="WBParaSite" id="EVEC_0000319101-mRNA-1"/>
    </source>
</evidence>
<dbReference type="Pfam" id="PF11835">
    <property type="entry name" value="RRM_8"/>
    <property type="match status" value="1"/>
</dbReference>
<evidence type="ECO:0000256" key="3">
    <source>
        <dbReference type="PROSITE-ProRule" id="PRU00176"/>
    </source>
</evidence>
<reference evidence="5 6" key="2">
    <citation type="submission" date="2018-10" db="EMBL/GenBank/DDBJ databases">
        <authorList>
            <consortium name="Pathogen Informatics"/>
        </authorList>
    </citation>
    <scope>NUCLEOTIDE SEQUENCE [LARGE SCALE GENOMIC DNA]</scope>
</reference>
<evidence type="ECO:0000256" key="2">
    <source>
        <dbReference type="ARBA" id="ARBA00022884"/>
    </source>
</evidence>
<dbReference type="OrthoDB" id="302770at2759"/>
<dbReference type="InterPro" id="IPR012677">
    <property type="entry name" value="Nucleotide-bd_a/b_plait_sf"/>
</dbReference>
<dbReference type="Pfam" id="PF00076">
    <property type="entry name" value="RRM_1"/>
    <property type="match status" value="1"/>
</dbReference>
<keyword evidence="1" id="KW-0677">Repeat</keyword>
<dbReference type="WBParaSite" id="EVEC_0000319101-mRNA-1">
    <property type="protein sequence ID" value="EVEC_0000319101-mRNA-1"/>
    <property type="gene ID" value="EVEC_0000319101"/>
</dbReference>
<organism evidence="7">
    <name type="scientific">Enterobius vermicularis</name>
    <name type="common">Human pinworm</name>
    <dbReference type="NCBI Taxonomy" id="51028"/>
    <lineage>
        <taxon>Eukaryota</taxon>
        <taxon>Metazoa</taxon>
        <taxon>Ecdysozoa</taxon>
        <taxon>Nematoda</taxon>
        <taxon>Chromadorea</taxon>
        <taxon>Rhabditida</taxon>
        <taxon>Spirurina</taxon>
        <taxon>Oxyuridomorpha</taxon>
        <taxon>Oxyuroidea</taxon>
        <taxon>Oxyuridae</taxon>
        <taxon>Enterobius</taxon>
    </lineage>
</organism>
<sequence length="346" mass="39416">MSDSPLAKRLRREDPSSRVVHVCNLTIGVCEADLVEALSRFGYVSYVTCLSTKNAALVEFEELEDAQACVDYAKEHTIYVSGHEAQFSYSISKKIQRVGLETSEPNHVLILTIYNAYYPINVNVIHKICSPYGFVRRIVIIRRNLLHSLVEFVNVEEARAAKRAINGADIYTGCCTLKAEFAKPDIVKVQNNSMDAWDYTLQQDLSNNPNYFLEKLVVFYGSESSSIRHCGKAKMDSDPRALYMERSGFEPIGIINGSEIVGSVIMVYGIDHIYFNCLKLFNIFCLYGNCEKVRWDYSCSRFQRFSQMKGASRNRIVAPAKMLHWFNAPLETKEDAIVRVREDHSH</sequence>
<proteinExistence type="predicted"/>
<evidence type="ECO:0000313" key="5">
    <source>
        <dbReference type="EMBL" id="VDD87756.1"/>
    </source>
</evidence>
<gene>
    <name evidence="5" type="ORF">EVEC_LOCUS2899</name>
</gene>
<dbReference type="SUPFAM" id="SSF54928">
    <property type="entry name" value="RNA-binding domain, RBD"/>
    <property type="match status" value="1"/>
</dbReference>